<keyword evidence="1" id="KW-0472">Membrane</keyword>
<keyword evidence="3" id="KW-1185">Reference proteome</keyword>
<dbReference type="EMBL" id="BONY01000106">
    <property type="protein sequence ID" value="GIH10794.1"/>
    <property type="molecule type" value="Genomic_DNA"/>
</dbReference>
<reference evidence="2" key="1">
    <citation type="submission" date="2021-01" db="EMBL/GenBank/DDBJ databases">
        <title>Whole genome shotgun sequence of Rhizocola hellebori NBRC 109834.</title>
        <authorList>
            <person name="Komaki H."/>
            <person name="Tamura T."/>
        </authorList>
    </citation>
    <scope>NUCLEOTIDE SEQUENCE</scope>
    <source>
        <strain evidence="2">NBRC 109834</strain>
    </source>
</reference>
<organism evidence="2 3">
    <name type="scientific">Rhizocola hellebori</name>
    <dbReference type="NCBI Taxonomy" id="1392758"/>
    <lineage>
        <taxon>Bacteria</taxon>
        <taxon>Bacillati</taxon>
        <taxon>Actinomycetota</taxon>
        <taxon>Actinomycetes</taxon>
        <taxon>Micromonosporales</taxon>
        <taxon>Micromonosporaceae</taxon>
        <taxon>Rhizocola</taxon>
    </lineage>
</organism>
<sequence length="248" mass="27617">MDWNLLACARHHLTYAPSETPLREHLQVATAAGTAWRCLRCGLFVLGEPRGSGPAEDAPVVLRGQLLRDAIVLRLLAVERLLKGLAVLFAAYGVLRFRAHADAVRRAFEEDLPLLTPLAERLHWNLLDSSLVHTIRRLLETQEGTLGWIAAGLALHGVLQLTEATGLWLLKRWGEYVAAVATSLFIPIEIYELTERVTWVRIGALIINIGAVVFIVYRKRLFGVRGGRAAHDAERHHESLLRVVEKAA</sequence>
<gene>
    <name evidence="2" type="ORF">Rhe02_88610</name>
</gene>
<dbReference type="InterPro" id="IPR021125">
    <property type="entry name" value="DUF2127"/>
</dbReference>
<dbReference type="AlphaFoldDB" id="A0A8J3VKS8"/>
<dbReference type="Proteomes" id="UP000612899">
    <property type="component" value="Unassembled WGS sequence"/>
</dbReference>
<dbReference type="RefSeq" id="WP_203914510.1">
    <property type="nucleotide sequence ID" value="NZ_BONY01000106.1"/>
</dbReference>
<dbReference type="Pfam" id="PF09900">
    <property type="entry name" value="DUF2127"/>
    <property type="match status" value="1"/>
</dbReference>
<comment type="caution">
    <text evidence="2">The sequence shown here is derived from an EMBL/GenBank/DDBJ whole genome shotgun (WGS) entry which is preliminary data.</text>
</comment>
<protein>
    <recommendedName>
        <fullName evidence="4">DUF2127 domain-containing protein</fullName>
    </recommendedName>
</protein>
<accession>A0A8J3VKS8</accession>
<evidence type="ECO:0000256" key="1">
    <source>
        <dbReference type="SAM" id="Phobius"/>
    </source>
</evidence>
<evidence type="ECO:0000313" key="2">
    <source>
        <dbReference type="EMBL" id="GIH10794.1"/>
    </source>
</evidence>
<name>A0A8J3VKS8_9ACTN</name>
<evidence type="ECO:0008006" key="4">
    <source>
        <dbReference type="Google" id="ProtNLM"/>
    </source>
</evidence>
<evidence type="ECO:0000313" key="3">
    <source>
        <dbReference type="Proteomes" id="UP000612899"/>
    </source>
</evidence>
<keyword evidence="1" id="KW-0812">Transmembrane</keyword>
<keyword evidence="1" id="KW-1133">Transmembrane helix</keyword>
<feature type="transmembrane region" description="Helical" evidence="1">
    <location>
        <begin position="199"/>
        <end position="217"/>
    </location>
</feature>
<proteinExistence type="predicted"/>